<evidence type="ECO:0000313" key="6">
    <source>
        <dbReference type="EMBL" id="KAB2581588.1"/>
    </source>
</evidence>
<reference evidence="6 7" key="1">
    <citation type="journal article" date="2017" name="Poromechanics V (2013)">
        <title>Genomic Characterization of the Arsenic-Tolerant Actinobacterium, &lt;i&gt;Rhodococcus erythropolis&lt;/i&gt; S43.</title>
        <authorList>
            <person name="Retamal-Morales G."/>
            <person name="Mehnert M."/>
            <person name="Schwabe R."/>
            <person name="Tischler D."/>
            <person name="Schloemann M."/>
            <person name="Levican G.J."/>
        </authorList>
    </citation>
    <scope>NUCLEOTIDE SEQUENCE [LARGE SCALE GENOMIC DNA]</scope>
    <source>
        <strain evidence="6 7">S43</strain>
    </source>
</reference>
<evidence type="ECO:0000256" key="3">
    <source>
        <dbReference type="ARBA" id="ARBA00022989"/>
    </source>
</evidence>
<dbReference type="PANTHER" id="PTHR10806:SF6">
    <property type="entry name" value="SIGNAL PEPTIDASE COMPLEX CATALYTIC SUBUNIT SEC11"/>
    <property type="match status" value="1"/>
</dbReference>
<evidence type="ECO:0000256" key="1">
    <source>
        <dbReference type="ARBA" id="ARBA00004370"/>
    </source>
</evidence>
<dbReference type="InterPro" id="IPR001733">
    <property type="entry name" value="Peptidase_S26B"/>
</dbReference>
<dbReference type="AlphaFoldDB" id="A0A1Q4JR09"/>
<evidence type="ECO:0000256" key="2">
    <source>
        <dbReference type="ARBA" id="ARBA00022692"/>
    </source>
</evidence>
<dbReference type="NCBIfam" id="TIGR02228">
    <property type="entry name" value="sigpep_I_arch"/>
    <property type="match status" value="1"/>
</dbReference>
<dbReference type="OrthoDB" id="3178064at2"/>
<protein>
    <recommendedName>
        <fullName evidence="5">Signal peptidase I</fullName>
        <ecNumber evidence="5">3.4.21.89</ecNumber>
    </recommendedName>
</protein>
<evidence type="ECO:0000256" key="4">
    <source>
        <dbReference type="ARBA" id="ARBA00023136"/>
    </source>
</evidence>
<dbReference type="GO" id="GO:0009003">
    <property type="term" value="F:signal peptidase activity"/>
    <property type="evidence" value="ECO:0007669"/>
    <property type="project" value="UniProtKB-EC"/>
</dbReference>
<dbReference type="EC" id="3.4.21.89" evidence="5"/>
<proteinExistence type="predicted"/>
<dbReference type="EMBL" id="MRBO01000825">
    <property type="protein sequence ID" value="KAB2581588.1"/>
    <property type="molecule type" value="Genomic_DNA"/>
</dbReference>
<dbReference type="GO" id="GO:0004252">
    <property type="term" value="F:serine-type endopeptidase activity"/>
    <property type="evidence" value="ECO:0007669"/>
    <property type="project" value="UniProtKB-UniRule"/>
</dbReference>
<comment type="caution">
    <text evidence="6">The sequence shown here is derived from an EMBL/GenBank/DDBJ whole genome shotgun (WGS) entry which is preliminary data.</text>
</comment>
<evidence type="ECO:0000313" key="7">
    <source>
        <dbReference type="Proteomes" id="UP000325576"/>
    </source>
</evidence>
<dbReference type="RefSeq" id="WP_024488237.1">
    <property type="nucleotide sequence ID" value="NZ_AP018733.1"/>
</dbReference>
<keyword evidence="4" id="KW-0472">Membrane</keyword>
<evidence type="ECO:0000256" key="5">
    <source>
        <dbReference type="NCBIfam" id="TIGR02228"/>
    </source>
</evidence>
<dbReference type="CDD" id="cd06530">
    <property type="entry name" value="S26_SPase_I"/>
    <property type="match status" value="1"/>
</dbReference>
<dbReference type="InterPro" id="IPR036286">
    <property type="entry name" value="LexA/Signal_pep-like_sf"/>
</dbReference>
<dbReference type="Proteomes" id="UP000325576">
    <property type="component" value="Unassembled WGS sequence"/>
</dbReference>
<dbReference type="SUPFAM" id="SSF51306">
    <property type="entry name" value="LexA/Signal peptidase"/>
    <property type="match status" value="1"/>
</dbReference>
<accession>A0A1Q4JR09</accession>
<dbReference type="GeneID" id="57485193"/>
<dbReference type="PANTHER" id="PTHR10806">
    <property type="entry name" value="SIGNAL PEPTIDASE COMPLEX CATALYTIC SUBUNIT SEC11"/>
    <property type="match status" value="1"/>
</dbReference>
<keyword evidence="3" id="KW-1133">Transmembrane helix</keyword>
<keyword evidence="2" id="KW-0812">Transmembrane</keyword>
<comment type="subcellular location">
    <subcellularLocation>
        <location evidence="1">Membrane</location>
    </subcellularLocation>
</comment>
<dbReference type="GO" id="GO:0006465">
    <property type="term" value="P:signal peptide processing"/>
    <property type="evidence" value="ECO:0007669"/>
    <property type="project" value="UniProtKB-UniRule"/>
</dbReference>
<gene>
    <name evidence="6" type="ORF">BS297_30070</name>
</gene>
<sequence>MTHAVKGSDQRTGAWWWIRNIVSWALLLGVLAILLSTVVVPRLTGSTPFTVLTGSMQPTYPPGTLIVVKPQDAAQLQAGDAITYQIESGKPDVVTHRITMVRLNSAGDLTFVTQGDANPIADQNPVVPEQIRGKVWYSVPYIGYVYNAITGQMRSVMLTVVVGALSIYAVFMFVGSVRDRTRRRSASADPQPSEPSAPAPRVEQQERHSHV</sequence>
<dbReference type="GO" id="GO:0016020">
    <property type="term" value="C:membrane"/>
    <property type="evidence" value="ECO:0007669"/>
    <property type="project" value="UniProtKB-SubCell"/>
</dbReference>
<name>A0A1Q4JR09_RHOER</name>
<organism evidence="6 7">
    <name type="scientific">Rhodococcus erythropolis</name>
    <name type="common">Arthrobacter picolinophilus</name>
    <dbReference type="NCBI Taxonomy" id="1833"/>
    <lineage>
        <taxon>Bacteria</taxon>
        <taxon>Bacillati</taxon>
        <taxon>Actinomycetota</taxon>
        <taxon>Actinomycetes</taxon>
        <taxon>Mycobacteriales</taxon>
        <taxon>Nocardiaceae</taxon>
        <taxon>Rhodococcus</taxon>
        <taxon>Rhodococcus erythropolis group</taxon>
    </lineage>
</organism>
<dbReference type="InterPro" id="IPR019533">
    <property type="entry name" value="Peptidase_S26"/>
</dbReference>